<dbReference type="Pfam" id="PF15008">
    <property type="entry name" value="DUF4518"/>
    <property type="match status" value="1"/>
</dbReference>
<organism evidence="2 3">
    <name type="scientific">Frankliniella fusca</name>
    <dbReference type="NCBI Taxonomy" id="407009"/>
    <lineage>
        <taxon>Eukaryota</taxon>
        <taxon>Metazoa</taxon>
        <taxon>Ecdysozoa</taxon>
        <taxon>Arthropoda</taxon>
        <taxon>Hexapoda</taxon>
        <taxon>Insecta</taxon>
        <taxon>Pterygota</taxon>
        <taxon>Neoptera</taxon>
        <taxon>Paraneoptera</taxon>
        <taxon>Thysanoptera</taxon>
        <taxon>Terebrantia</taxon>
        <taxon>Thripoidea</taxon>
        <taxon>Thripidae</taxon>
        <taxon>Frankliniella</taxon>
    </lineage>
</organism>
<dbReference type="PANTHER" id="PTHR21084">
    <property type="entry name" value="DENSE INCISORS"/>
    <property type="match status" value="1"/>
</dbReference>
<evidence type="ECO:0000256" key="1">
    <source>
        <dbReference type="SAM" id="MobiDB-lite"/>
    </source>
</evidence>
<evidence type="ECO:0000313" key="3">
    <source>
        <dbReference type="Proteomes" id="UP001219518"/>
    </source>
</evidence>
<evidence type="ECO:0000313" key="2">
    <source>
        <dbReference type="EMBL" id="KAK3930834.1"/>
    </source>
</evidence>
<feature type="compositionally biased region" description="Polar residues" evidence="1">
    <location>
        <begin position="124"/>
        <end position="141"/>
    </location>
</feature>
<dbReference type="InterPro" id="IPR026698">
    <property type="entry name" value="UPF_C3orf38"/>
</dbReference>
<feature type="region of interest" description="Disordered" evidence="1">
    <location>
        <begin position="103"/>
        <end position="141"/>
    </location>
</feature>
<gene>
    <name evidence="2" type="ORF">KUF71_024191</name>
</gene>
<proteinExistence type="predicted"/>
<sequence length="361" mass="39910">MSGLNENEKAFIREFLKLMTDDAVRALASTVTRKMVKADTRRACVDAIVLHSTSLDEFLKRQKVTKENLFKYLNQRKISVPNTDKAALEQQIKDLISGQSLGLSSPLQSPVRQSSVPSSPWDSADQNSSLPMPAASNQPSSAHLPFADLHLPSAAQLYLAAASATRVTIQERVTTTTYTQMSGASLFASMPDPDPRDSAIIIEFAKWFYGRVNQPGGLAAEDFWPDANMYLIVKRKTDADHKKAQGGINAARLLHQILEEHQLYLNPNTSAQGIWGRGNVGGLLLVLVCGTLHQRVPIQQRPGIELGHCLGMFENLFLLAQDPFAENNWKIKTLEVILRSNPLMQQLPTLADSELAKTIRL</sequence>
<dbReference type="AlphaFoldDB" id="A0AAE1I1D3"/>
<accession>A0AAE1I1D3</accession>
<reference evidence="2" key="1">
    <citation type="submission" date="2021-07" db="EMBL/GenBank/DDBJ databases">
        <authorList>
            <person name="Catto M.A."/>
            <person name="Jacobson A."/>
            <person name="Kennedy G."/>
            <person name="Labadie P."/>
            <person name="Hunt B.G."/>
            <person name="Srinivasan R."/>
        </authorList>
    </citation>
    <scope>NUCLEOTIDE SEQUENCE</scope>
    <source>
        <strain evidence="2">PL_HMW_Pooled</strain>
        <tissue evidence="2">Head</tissue>
    </source>
</reference>
<dbReference type="Proteomes" id="UP001219518">
    <property type="component" value="Unassembled WGS sequence"/>
</dbReference>
<reference evidence="2" key="2">
    <citation type="journal article" date="2023" name="BMC Genomics">
        <title>Pest status, molecular evolution, and epigenetic factors derived from the genome assembly of Frankliniella fusca, a thysanopteran phytovirus vector.</title>
        <authorList>
            <person name="Catto M.A."/>
            <person name="Labadie P.E."/>
            <person name="Jacobson A.L."/>
            <person name="Kennedy G.G."/>
            <person name="Srinivasan R."/>
            <person name="Hunt B.G."/>
        </authorList>
    </citation>
    <scope>NUCLEOTIDE SEQUENCE</scope>
    <source>
        <strain evidence="2">PL_HMW_Pooled</strain>
    </source>
</reference>
<keyword evidence="3" id="KW-1185">Reference proteome</keyword>
<comment type="caution">
    <text evidence="2">The sequence shown here is derived from an EMBL/GenBank/DDBJ whole genome shotgun (WGS) entry which is preliminary data.</text>
</comment>
<feature type="compositionally biased region" description="Low complexity" evidence="1">
    <location>
        <begin position="103"/>
        <end position="120"/>
    </location>
</feature>
<dbReference type="PANTHER" id="PTHR21084:SF1">
    <property type="entry name" value="DENSE INCISORS"/>
    <property type="match status" value="1"/>
</dbReference>
<name>A0AAE1I1D3_9NEOP</name>
<dbReference type="EMBL" id="JAHWGI010001412">
    <property type="protein sequence ID" value="KAK3930834.1"/>
    <property type="molecule type" value="Genomic_DNA"/>
</dbReference>
<protein>
    <submittedName>
        <fullName evidence="2">Uncharacterized protein</fullName>
    </submittedName>
</protein>